<accession>A0A251SUV3</accession>
<protein>
    <submittedName>
        <fullName evidence="3">Uncharacterized protein</fullName>
    </submittedName>
</protein>
<sequence>MIFPSQVHPYISATYSKPLSTLHVLHNNHIRSSLTPSYTLPRFHFTPQPCTRRRNGLHGCRNRSRNK</sequence>
<reference evidence="1" key="3">
    <citation type="submission" date="2020-06" db="EMBL/GenBank/DDBJ databases">
        <title>Helianthus annuus Genome sequencing and assembly Release 2.</title>
        <authorList>
            <person name="Gouzy J."/>
            <person name="Langlade N."/>
            <person name="Munos S."/>
        </authorList>
    </citation>
    <scope>NUCLEOTIDE SEQUENCE</scope>
    <source>
        <tissue evidence="1">Leaves</tissue>
    </source>
</reference>
<evidence type="ECO:0000313" key="4">
    <source>
        <dbReference type="Proteomes" id="UP000215914"/>
    </source>
</evidence>
<keyword evidence="4" id="KW-1185">Reference proteome</keyword>
<dbReference type="AlphaFoldDB" id="A0A251SUV3"/>
<evidence type="ECO:0000313" key="3">
    <source>
        <dbReference type="EMBL" id="OTG02645.1"/>
    </source>
</evidence>
<dbReference type="InParanoid" id="A0A251SUV3"/>
<dbReference type="EMBL" id="MNCJ02000328">
    <property type="protein sequence ID" value="KAF5774725.1"/>
    <property type="molecule type" value="Genomic_DNA"/>
</dbReference>
<proteinExistence type="predicted"/>
<organism evidence="3 4">
    <name type="scientific">Helianthus annuus</name>
    <name type="common">Common sunflower</name>
    <dbReference type="NCBI Taxonomy" id="4232"/>
    <lineage>
        <taxon>Eukaryota</taxon>
        <taxon>Viridiplantae</taxon>
        <taxon>Streptophyta</taxon>
        <taxon>Embryophyta</taxon>
        <taxon>Tracheophyta</taxon>
        <taxon>Spermatophyta</taxon>
        <taxon>Magnoliopsida</taxon>
        <taxon>eudicotyledons</taxon>
        <taxon>Gunneridae</taxon>
        <taxon>Pentapetalae</taxon>
        <taxon>asterids</taxon>
        <taxon>campanulids</taxon>
        <taxon>Asterales</taxon>
        <taxon>Asteraceae</taxon>
        <taxon>Asteroideae</taxon>
        <taxon>Heliantheae alliance</taxon>
        <taxon>Heliantheae</taxon>
        <taxon>Helianthus</taxon>
    </lineage>
</organism>
<name>A0A251SUV3_HELAN</name>
<dbReference type="Gramene" id="mRNA:HanXRQr2_Chr13g0603961">
    <property type="protein sequence ID" value="CDS:HanXRQr2_Chr13g0603961.1"/>
    <property type="gene ID" value="HanXRQr2_Chr13g0603961"/>
</dbReference>
<dbReference type="EMBL" id="CM007902">
    <property type="protein sequence ID" value="OTG02645.1"/>
    <property type="molecule type" value="Genomic_DNA"/>
</dbReference>
<reference evidence="1 4" key="1">
    <citation type="journal article" date="2017" name="Nature">
        <title>The sunflower genome provides insights into oil metabolism, flowering and Asterid evolution.</title>
        <authorList>
            <person name="Badouin H."/>
            <person name="Gouzy J."/>
            <person name="Grassa C.J."/>
            <person name="Murat F."/>
            <person name="Staton S.E."/>
            <person name="Cottret L."/>
            <person name="Lelandais-Briere C."/>
            <person name="Owens G.L."/>
            <person name="Carrere S."/>
            <person name="Mayjonade B."/>
            <person name="Legrand L."/>
            <person name="Gill N."/>
            <person name="Kane N.C."/>
            <person name="Bowers J.E."/>
            <person name="Hubner S."/>
            <person name="Bellec A."/>
            <person name="Berard A."/>
            <person name="Berges H."/>
            <person name="Blanchet N."/>
            <person name="Boniface M.C."/>
            <person name="Brunel D."/>
            <person name="Catrice O."/>
            <person name="Chaidir N."/>
            <person name="Claudel C."/>
            <person name="Donnadieu C."/>
            <person name="Faraut T."/>
            <person name="Fievet G."/>
            <person name="Helmstetter N."/>
            <person name="King M."/>
            <person name="Knapp S.J."/>
            <person name="Lai Z."/>
            <person name="Le Paslier M.C."/>
            <person name="Lippi Y."/>
            <person name="Lorenzon L."/>
            <person name="Mandel J.R."/>
            <person name="Marage G."/>
            <person name="Marchand G."/>
            <person name="Marquand E."/>
            <person name="Bret-Mestries E."/>
            <person name="Morien E."/>
            <person name="Nambeesan S."/>
            <person name="Nguyen T."/>
            <person name="Pegot-Espagnet P."/>
            <person name="Pouilly N."/>
            <person name="Raftis F."/>
            <person name="Sallet E."/>
            <person name="Schiex T."/>
            <person name="Thomas J."/>
            <person name="Vandecasteele C."/>
            <person name="Vares D."/>
            <person name="Vear F."/>
            <person name="Vautrin S."/>
            <person name="Crespi M."/>
            <person name="Mangin B."/>
            <person name="Burke J.M."/>
            <person name="Salse J."/>
            <person name="Munos S."/>
            <person name="Vincourt P."/>
            <person name="Rieseberg L.H."/>
            <person name="Langlade N.B."/>
        </authorList>
    </citation>
    <scope>NUCLEOTIDE SEQUENCE [LARGE SCALE GENOMIC DNA]</scope>
    <source>
        <strain evidence="4">cv. SF193</strain>
        <tissue evidence="1">Leaves</tissue>
    </source>
</reference>
<dbReference type="Gramene" id="mRNA:HanXRQr2_Chr13g0604001">
    <property type="protein sequence ID" value="CDS:HanXRQr2_Chr13g0604001.1"/>
    <property type="gene ID" value="HanXRQr2_Chr13g0604001"/>
</dbReference>
<evidence type="ECO:0000313" key="2">
    <source>
        <dbReference type="EMBL" id="KAF5774729.1"/>
    </source>
</evidence>
<dbReference type="Proteomes" id="UP000215914">
    <property type="component" value="Chromosome 13"/>
</dbReference>
<evidence type="ECO:0000313" key="1">
    <source>
        <dbReference type="EMBL" id="KAF5774725.1"/>
    </source>
</evidence>
<reference evidence="3" key="2">
    <citation type="submission" date="2017-02" db="EMBL/GenBank/DDBJ databases">
        <title>Sunflower complete genome.</title>
        <authorList>
            <person name="Langlade N."/>
            <person name="Munos S."/>
        </authorList>
    </citation>
    <scope>NUCLEOTIDE SEQUENCE [LARGE SCALE GENOMIC DNA]</scope>
    <source>
        <tissue evidence="3">Leaves</tissue>
    </source>
</reference>
<dbReference type="EMBL" id="MNCJ02000328">
    <property type="protein sequence ID" value="KAF5774729.1"/>
    <property type="molecule type" value="Genomic_DNA"/>
</dbReference>
<gene>
    <name evidence="3" type="ORF">HannXRQ_Chr13g0415401</name>
    <name evidence="1" type="ORF">HanXRQr2_Chr13g0603961</name>
    <name evidence="2" type="ORF">HanXRQr2_Chr13g0604001</name>
</gene>